<gene>
    <name evidence="1" type="ORF">EK21DRAFT_111941</name>
</gene>
<protein>
    <submittedName>
        <fullName evidence="1">Uncharacterized protein</fullName>
    </submittedName>
</protein>
<comment type="caution">
    <text evidence="1">The sequence shown here is derived from an EMBL/GenBank/DDBJ whole genome shotgun (WGS) entry which is preliminary data.</text>
</comment>
<proteinExistence type="predicted"/>
<dbReference type="AlphaFoldDB" id="A0A9P4HAB3"/>
<dbReference type="OrthoDB" id="3799620at2759"/>
<evidence type="ECO:0000313" key="1">
    <source>
        <dbReference type="EMBL" id="KAF2030417.1"/>
    </source>
</evidence>
<reference evidence="1" key="1">
    <citation type="journal article" date="2020" name="Stud. Mycol.">
        <title>101 Dothideomycetes genomes: a test case for predicting lifestyles and emergence of pathogens.</title>
        <authorList>
            <person name="Haridas S."/>
            <person name="Albert R."/>
            <person name="Binder M."/>
            <person name="Bloem J."/>
            <person name="Labutti K."/>
            <person name="Salamov A."/>
            <person name="Andreopoulos B."/>
            <person name="Baker S."/>
            <person name="Barry K."/>
            <person name="Bills G."/>
            <person name="Bluhm B."/>
            <person name="Cannon C."/>
            <person name="Castanera R."/>
            <person name="Culley D."/>
            <person name="Daum C."/>
            <person name="Ezra D."/>
            <person name="Gonzalez J."/>
            <person name="Henrissat B."/>
            <person name="Kuo A."/>
            <person name="Liang C."/>
            <person name="Lipzen A."/>
            <person name="Lutzoni F."/>
            <person name="Magnuson J."/>
            <person name="Mondo S."/>
            <person name="Nolan M."/>
            <person name="Ohm R."/>
            <person name="Pangilinan J."/>
            <person name="Park H.-J."/>
            <person name="Ramirez L."/>
            <person name="Alfaro M."/>
            <person name="Sun H."/>
            <person name="Tritt A."/>
            <person name="Yoshinaga Y."/>
            <person name="Zwiers L.-H."/>
            <person name="Turgeon B."/>
            <person name="Goodwin S."/>
            <person name="Spatafora J."/>
            <person name="Crous P."/>
            <person name="Grigoriev I."/>
        </authorList>
    </citation>
    <scope>NUCLEOTIDE SEQUENCE</scope>
    <source>
        <strain evidence="1">CBS 110217</strain>
    </source>
</reference>
<evidence type="ECO:0000313" key="2">
    <source>
        <dbReference type="Proteomes" id="UP000799777"/>
    </source>
</evidence>
<name>A0A9P4HAB3_9PLEO</name>
<accession>A0A9P4HAB3</accession>
<dbReference type="Proteomes" id="UP000799777">
    <property type="component" value="Unassembled WGS sequence"/>
</dbReference>
<sequence>MAKRTIDAVSASTPVDVPQTSADMAELLREKLVAKYDSTRKKRKIGKRQTIDVNKISPLASTAPFFKLDREVRNIIYQELWAATPVIEQRYKRQTWQVSYGELVLSSSGFQILLEGLAEFHQRSVWHFETSTRYRASEYIFPLITPALVREYHLIIDQSTFPPPGLLAPNCPFDMLEYNVERSDGTEEVACNLVPKAKTMALINMMTASAKEYSALAKIKMTIVFDYHAFLAPDTSHGGNGYVYRTFDLSRFDRLAVHRHLRTFETKIFVKVDQHHQYQQMEGATIDAVITELGNVGQALIPGGKSTQKGS</sequence>
<organism evidence="1 2">
    <name type="scientific">Setomelanomma holmii</name>
    <dbReference type="NCBI Taxonomy" id="210430"/>
    <lineage>
        <taxon>Eukaryota</taxon>
        <taxon>Fungi</taxon>
        <taxon>Dikarya</taxon>
        <taxon>Ascomycota</taxon>
        <taxon>Pezizomycotina</taxon>
        <taxon>Dothideomycetes</taxon>
        <taxon>Pleosporomycetidae</taxon>
        <taxon>Pleosporales</taxon>
        <taxon>Pleosporineae</taxon>
        <taxon>Phaeosphaeriaceae</taxon>
        <taxon>Setomelanomma</taxon>
    </lineage>
</organism>
<dbReference type="EMBL" id="ML978190">
    <property type="protein sequence ID" value="KAF2030417.1"/>
    <property type="molecule type" value="Genomic_DNA"/>
</dbReference>
<keyword evidence="2" id="KW-1185">Reference proteome</keyword>